<gene>
    <name evidence="1" type="ORF">J2S43_002661</name>
</gene>
<keyword evidence="1" id="KW-0813">Transport</keyword>
<dbReference type="InterPro" id="IPR050490">
    <property type="entry name" value="Bact_solute-bd_prot1"/>
</dbReference>
<organism evidence="1 2">
    <name type="scientific">Catenuloplanes nepalensis</name>
    <dbReference type="NCBI Taxonomy" id="587533"/>
    <lineage>
        <taxon>Bacteria</taxon>
        <taxon>Bacillati</taxon>
        <taxon>Actinomycetota</taxon>
        <taxon>Actinomycetes</taxon>
        <taxon>Micromonosporales</taxon>
        <taxon>Micromonosporaceae</taxon>
        <taxon>Catenuloplanes</taxon>
    </lineage>
</organism>
<proteinExistence type="predicted"/>
<dbReference type="PROSITE" id="PS51257">
    <property type="entry name" value="PROKAR_LIPOPROTEIN"/>
    <property type="match status" value="1"/>
</dbReference>
<comment type="caution">
    <text evidence="1">The sequence shown here is derived from an EMBL/GenBank/DDBJ whole genome shotgun (WGS) entry which is preliminary data.</text>
</comment>
<dbReference type="InterPro" id="IPR006059">
    <property type="entry name" value="SBP"/>
</dbReference>
<dbReference type="Pfam" id="PF01547">
    <property type="entry name" value="SBP_bac_1"/>
    <property type="match status" value="1"/>
</dbReference>
<keyword evidence="1" id="KW-0762">Sugar transport</keyword>
<sequence length="451" mass="47774">MHAFHRRPAAALGAGAVALALMLTGCSGDSGDDSPAAAAPVSQEEIDKAMATPTTLTFWEANKLQPEIDLFQAKYPAIKVNLVDAGSGPDYYTKLRSAIKAGEGAPDVAQIEYHHMPSFILEDSLADLTPYGAAASKDLFAPFAWSQVATDNGIYGIPQDTGPLGLLYRTDIFDKAKVTPPATWADFAAAAAAVHQADAGQYITNISPSNASATLGLFWQAGARPFSYDGKETVSVKLNSPEMKQVAQYWQDLVTKDLVSTDPDFTDQWFQGLANGKYASWTSAAWGPVFLQGTAADTAGKWRAAELPQWTAGVKASGNVGGSANAVLKSSKNPIAAAKFAEFLNGDHASAVKLGTDVPLFPAAVSALSDPALTGNKNEFFGGQEVTKLFTEISPTVGTDFQWLPFMDPVFESYNQTFGKALTEKGSLTGALDAWQDEVVAYAKSQGFTVS</sequence>
<dbReference type="RefSeq" id="WP_306829283.1">
    <property type="nucleotide sequence ID" value="NZ_JAUSRA010000001.1"/>
</dbReference>
<dbReference type="EMBL" id="JAUSRA010000001">
    <property type="protein sequence ID" value="MDP9794149.1"/>
    <property type="molecule type" value="Genomic_DNA"/>
</dbReference>
<reference evidence="1 2" key="1">
    <citation type="submission" date="2023-07" db="EMBL/GenBank/DDBJ databases">
        <title>Sequencing the genomes of 1000 actinobacteria strains.</title>
        <authorList>
            <person name="Klenk H.-P."/>
        </authorList>
    </citation>
    <scope>NUCLEOTIDE SEQUENCE [LARGE SCALE GENOMIC DNA]</scope>
    <source>
        <strain evidence="1 2">DSM 44710</strain>
    </source>
</reference>
<dbReference type="Gene3D" id="3.40.190.10">
    <property type="entry name" value="Periplasmic binding protein-like II"/>
    <property type="match status" value="3"/>
</dbReference>
<dbReference type="SUPFAM" id="SSF53850">
    <property type="entry name" value="Periplasmic binding protein-like II"/>
    <property type="match status" value="1"/>
</dbReference>
<name>A0ABT9MRY9_9ACTN</name>
<evidence type="ECO:0000313" key="1">
    <source>
        <dbReference type="EMBL" id="MDP9794149.1"/>
    </source>
</evidence>
<dbReference type="Proteomes" id="UP001240984">
    <property type="component" value="Unassembled WGS sequence"/>
</dbReference>
<dbReference type="PANTHER" id="PTHR43649">
    <property type="entry name" value="ARABINOSE-BINDING PROTEIN-RELATED"/>
    <property type="match status" value="1"/>
</dbReference>
<accession>A0ABT9MRY9</accession>
<evidence type="ECO:0000313" key="2">
    <source>
        <dbReference type="Proteomes" id="UP001240984"/>
    </source>
</evidence>
<dbReference type="PANTHER" id="PTHR43649:SF14">
    <property type="entry name" value="BLR3389 PROTEIN"/>
    <property type="match status" value="1"/>
</dbReference>
<keyword evidence="2" id="KW-1185">Reference proteome</keyword>
<protein>
    <submittedName>
        <fullName evidence="1">Multiple sugar transport system substrate-binding protein</fullName>
    </submittedName>
</protein>